<gene>
    <name evidence="2" type="ORF">B0T22DRAFT_294270</name>
</gene>
<evidence type="ECO:0000313" key="2">
    <source>
        <dbReference type="EMBL" id="KAK3682768.1"/>
    </source>
</evidence>
<dbReference type="EMBL" id="JAULSO010000005">
    <property type="protein sequence ID" value="KAK3682768.1"/>
    <property type="molecule type" value="Genomic_DNA"/>
</dbReference>
<keyword evidence="3" id="KW-1185">Reference proteome</keyword>
<dbReference type="InterPro" id="IPR032675">
    <property type="entry name" value="LRR_dom_sf"/>
</dbReference>
<sequence>MNSQLDSNPEAASRQPHLYTIPVEIWSCILELLSIDTRSPVLAPGLPLPIQCETCGYTRQDLATCINPWYGATCINRSCWLYKPQNDILVDRKAALNTLLNLYLVSKPLARTVEPFLYRTISITSGRGLARVAALLENKPHVGDYLVTRIESFVDPRSQRVIEDWYFLHKNLEHGAPVVGPIKLKDMQPALGAGGAGARGSASGGTKRRRGRHKQPTTQRPIATISWQGLRDRPTNIVHVLAGLFQRARRVDHLTCAWACVRLALNIRPLVAGHHPRAAFSRVLPPRLNPLFLPPLQSPTTSTTSILPGSPFTHLKHLEFDTGGEYCQILDHLHCFPQLETLNVRMFGGGFHGLNCAINIHDSAPGSSFPNTTDGMLPNLKHITLDWVNITEATLAGLCLACSNLETLVVRFAGSTGVDGVRLRQAPLNQALLMRHATLRCLEMISLPLYTHFLARTEDSAGVNPRESRMTCLPGLGSLRELSMHYVGLFGWVSRLGAKDVEELPARIPSSLHHLEIVCDRPWVLSDSEWNMEHNAYVVMDGLQSLHQRGLLPRGLRYLSVALDARGSMMETSRPWKGPGSIPRSRISARAALSALDYFSRTDVHFTIRWSGRNSMLL</sequence>
<dbReference type="SUPFAM" id="SSF52058">
    <property type="entry name" value="L domain-like"/>
    <property type="match status" value="1"/>
</dbReference>
<reference evidence="2" key="1">
    <citation type="journal article" date="2023" name="Mol. Phylogenet. Evol.">
        <title>Genome-scale phylogeny and comparative genomics of the fungal order Sordariales.</title>
        <authorList>
            <person name="Hensen N."/>
            <person name="Bonometti L."/>
            <person name="Westerberg I."/>
            <person name="Brannstrom I.O."/>
            <person name="Guillou S."/>
            <person name="Cros-Aarteil S."/>
            <person name="Calhoun S."/>
            <person name="Haridas S."/>
            <person name="Kuo A."/>
            <person name="Mondo S."/>
            <person name="Pangilinan J."/>
            <person name="Riley R."/>
            <person name="LaButti K."/>
            <person name="Andreopoulos B."/>
            <person name="Lipzen A."/>
            <person name="Chen C."/>
            <person name="Yan M."/>
            <person name="Daum C."/>
            <person name="Ng V."/>
            <person name="Clum A."/>
            <person name="Steindorff A."/>
            <person name="Ohm R.A."/>
            <person name="Martin F."/>
            <person name="Silar P."/>
            <person name="Natvig D.O."/>
            <person name="Lalanne C."/>
            <person name="Gautier V."/>
            <person name="Ament-Velasquez S.L."/>
            <person name="Kruys A."/>
            <person name="Hutchinson M.I."/>
            <person name="Powell A.J."/>
            <person name="Barry K."/>
            <person name="Miller A.N."/>
            <person name="Grigoriev I.V."/>
            <person name="Debuchy R."/>
            <person name="Gladieux P."/>
            <person name="Hiltunen Thoren M."/>
            <person name="Johannesson H."/>
        </authorList>
    </citation>
    <scope>NUCLEOTIDE SEQUENCE</scope>
    <source>
        <strain evidence="2">CBS 314.62</strain>
    </source>
</reference>
<organism evidence="2 3">
    <name type="scientific">Podospora appendiculata</name>
    <dbReference type="NCBI Taxonomy" id="314037"/>
    <lineage>
        <taxon>Eukaryota</taxon>
        <taxon>Fungi</taxon>
        <taxon>Dikarya</taxon>
        <taxon>Ascomycota</taxon>
        <taxon>Pezizomycotina</taxon>
        <taxon>Sordariomycetes</taxon>
        <taxon>Sordariomycetidae</taxon>
        <taxon>Sordariales</taxon>
        <taxon>Podosporaceae</taxon>
        <taxon>Podospora</taxon>
    </lineage>
</organism>
<name>A0AAE0X1D6_9PEZI</name>
<feature type="region of interest" description="Disordered" evidence="1">
    <location>
        <begin position="192"/>
        <end position="219"/>
    </location>
</feature>
<feature type="compositionally biased region" description="Basic residues" evidence="1">
    <location>
        <begin position="206"/>
        <end position="215"/>
    </location>
</feature>
<dbReference type="Gene3D" id="3.80.10.10">
    <property type="entry name" value="Ribonuclease Inhibitor"/>
    <property type="match status" value="1"/>
</dbReference>
<reference evidence="2" key="2">
    <citation type="submission" date="2023-06" db="EMBL/GenBank/DDBJ databases">
        <authorList>
            <consortium name="Lawrence Berkeley National Laboratory"/>
            <person name="Haridas S."/>
            <person name="Hensen N."/>
            <person name="Bonometti L."/>
            <person name="Westerberg I."/>
            <person name="Brannstrom I.O."/>
            <person name="Guillou S."/>
            <person name="Cros-Aarteil S."/>
            <person name="Calhoun S."/>
            <person name="Kuo A."/>
            <person name="Mondo S."/>
            <person name="Pangilinan J."/>
            <person name="Riley R."/>
            <person name="Labutti K."/>
            <person name="Andreopoulos B."/>
            <person name="Lipzen A."/>
            <person name="Chen C."/>
            <person name="Yanf M."/>
            <person name="Daum C."/>
            <person name="Ng V."/>
            <person name="Clum A."/>
            <person name="Steindorff A."/>
            <person name="Ohm R."/>
            <person name="Martin F."/>
            <person name="Silar P."/>
            <person name="Natvig D."/>
            <person name="Lalanne C."/>
            <person name="Gautier V."/>
            <person name="Ament-Velasquez S.L."/>
            <person name="Kruys A."/>
            <person name="Hutchinson M.I."/>
            <person name="Powell A.J."/>
            <person name="Barry K."/>
            <person name="Miller A.N."/>
            <person name="Grigoriev I.V."/>
            <person name="Debuchy R."/>
            <person name="Gladieux P."/>
            <person name="Thoren M.H."/>
            <person name="Johannesson H."/>
        </authorList>
    </citation>
    <scope>NUCLEOTIDE SEQUENCE</scope>
    <source>
        <strain evidence="2">CBS 314.62</strain>
    </source>
</reference>
<comment type="caution">
    <text evidence="2">The sequence shown here is derived from an EMBL/GenBank/DDBJ whole genome shotgun (WGS) entry which is preliminary data.</text>
</comment>
<evidence type="ECO:0008006" key="4">
    <source>
        <dbReference type="Google" id="ProtNLM"/>
    </source>
</evidence>
<evidence type="ECO:0000256" key="1">
    <source>
        <dbReference type="SAM" id="MobiDB-lite"/>
    </source>
</evidence>
<accession>A0AAE0X1D6</accession>
<evidence type="ECO:0000313" key="3">
    <source>
        <dbReference type="Proteomes" id="UP001270362"/>
    </source>
</evidence>
<proteinExistence type="predicted"/>
<dbReference type="Proteomes" id="UP001270362">
    <property type="component" value="Unassembled WGS sequence"/>
</dbReference>
<dbReference type="AlphaFoldDB" id="A0AAE0X1D6"/>
<protein>
    <recommendedName>
        <fullName evidence="4">F-box domain-containing protein</fullName>
    </recommendedName>
</protein>